<gene>
    <name evidence="2" type="ORF">E2562_023191</name>
</gene>
<evidence type="ECO:0000256" key="1">
    <source>
        <dbReference type="SAM" id="MobiDB-lite"/>
    </source>
</evidence>
<feature type="region of interest" description="Disordered" evidence="1">
    <location>
        <begin position="1"/>
        <end position="21"/>
    </location>
</feature>
<accession>A0A6G1BZV4</accession>
<proteinExistence type="predicted"/>
<reference evidence="2 3" key="1">
    <citation type="submission" date="2019-11" db="EMBL/GenBank/DDBJ databases">
        <title>Whole genome sequence of Oryza granulata.</title>
        <authorList>
            <person name="Li W."/>
        </authorList>
    </citation>
    <scope>NUCLEOTIDE SEQUENCE [LARGE SCALE GENOMIC DNA]</scope>
    <source>
        <strain evidence="3">cv. Menghai</strain>
        <tissue evidence="2">Leaf</tissue>
    </source>
</reference>
<organism evidence="2 3">
    <name type="scientific">Oryza meyeriana var. granulata</name>
    <dbReference type="NCBI Taxonomy" id="110450"/>
    <lineage>
        <taxon>Eukaryota</taxon>
        <taxon>Viridiplantae</taxon>
        <taxon>Streptophyta</taxon>
        <taxon>Embryophyta</taxon>
        <taxon>Tracheophyta</taxon>
        <taxon>Spermatophyta</taxon>
        <taxon>Magnoliopsida</taxon>
        <taxon>Liliopsida</taxon>
        <taxon>Poales</taxon>
        <taxon>Poaceae</taxon>
        <taxon>BOP clade</taxon>
        <taxon>Oryzoideae</taxon>
        <taxon>Oryzeae</taxon>
        <taxon>Oryzinae</taxon>
        <taxon>Oryza</taxon>
        <taxon>Oryza meyeriana</taxon>
    </lineage>
</organism>
<feature type="region of interest" description="Disordered" evidence="1">
    <location>
        <begin position="67"/>
        <end position="86"/>
    </location>
</feature>
<dbReference type="EMBL" id="SPHZ02000011">
    <property type="protein sequence ID" value="KAF0893164.1"/>
    <property type="molecule type" value="Genomic_DNA"/>
</dbReference>
<feature type="compositionally biased region" description="Polar residues" evidence="1">
    <location>
        <begin position="1"/>
        <end position="12"/>
    </location>
</feature>
<sequence>MSSTTCNASRGSSARRPPPAQLAHLMEERLRGGGRRRSTTPRLLAHFAGCVREARLWRRLAVPPPLRPLDGMERAEAREGEVRGTGKGDCCGKSFSVALVIEERI</sequence>
<dbReference type="AlphaFoldDB" id="A0A6G1BZV4"/>
<name>A0A6G1BZV4_9ORYZ</name>
<evidence type="ECO:0000313" key="3">
    <source>
        <dbReference type="Proteomes" id="UP000479710"/>
    </source>
</evidence>
<comment type="caution">
    <text evidence="2">The sequence shown here is derived from an EMBL/GenBank/DDBJ whole genome shotgun (WGS) entry which is preliminary data.</text>
</comment>
<evidence type="ECO:0000313" key="2">
    <source>
        <dbReference type="EMBL" id="KAF0893164.1"/>
    </source>
</evidence>
<protein>
    <submittedName>
        <fullName evidence="2">Uncharacterized protein</fullName>
    </submittedName>
</protein>
<feature type="compositionally biased region" description="Basic and acidic residues" evidence="1">
    <location>
        <begin position="70"/>
        <end position="86"/>
    </location>
</feature>
<dbReference type="Proteomes" id="UP000479710">
    <property type="component" value="Unassembled WGS sequence"/>
</dbReference>
<keyword evidence="3" id="KW-1185">Reference proteome</keyword>